<evidence type="ECO:0000313" key="2">
    <source>
        <dbReference type="EMBL" id="VCW78525.1"/>
    </source>
</evidence>
<organism evidence="2 3">
    <name type="scientific">Gulo gulo</name>
    <name type="common">Wolverine</name>
    <name type="synonym">Gluton</name>
    <dbReference type="NCBI Taxonomy" id="48420"/>
    <lineage>
        <taxon>Eukaryota</taxon>
        <taxon>Metazoa</taxon>
        <taxon>Chordata</taxon>
        <taxon>Craniata</taxon>
        <taxon>Vertebrata</taxon>
        <taxon>Euteleostomi</taxon>
        <taxon>Mammalia</taxon>
        <taxon>Eutheria</taxon>
        <taxon>Laurasiatheria</taxon>
        <taxon>Carnivora</taxon>
        <taxon>Caniformia</taxon>
        <taxon>Musteloidea</taxon>
        <taxon>Mustelidae</taxon>
        <taxon>Guloninae</taxon>
        <taxon>Gulo</taxon>
    </lineage>
</organism>
<evidence type="ECO:0000313" key="3">
    <source>
        <dbReference type="Proteomes" id="UP000269945"/>
    </source>
</evidence>
<dbReference type="AlphaFoldDB" id="A0A9X9PYX9"/>
<feature type="region of interest" description="Disordered" evidence="1">
    <location>
        <begin position="1"/>
        <end position="50"/>
    </location>
</feature>
<name>A0A9X9PYX9_GULGU</name>
<sequence length="103" mass="10231">EAPSLCHGSSPSSLQPGSHTSPGAPRPQAGLCWGPGAAEAQSSGVGGARRTAKALADLCHAHGLTSALGEESGWREVPGALPTGRAAATTVRGNDRAPFSRPP</sequence>
<protein>
    <submittedName>
        <fullName evidence="2">Uncharacterized protein</fullName>
    </submittedName>
</protein>
<evidence type="ECO:0000256" key="1">
    <source>
        <dbReference type="SAM" id="MobiDB-lite"/>
    </source>
</evidence>
<dbReference type="EMBL" id="CYRY02010229">
    <property type="protein sequence ID" value="VCW78525.1"/>
    <property type="molecule type" value="Genomic_DNA"/>
</dbReference>
<gene>
    <name evidence="2" type="ORF">BN2614_LOCUS1</name>
</gene>
<dbReference type="Proteomes" id="UP000269945">
    <property type="component" value="Unassembled WGS sequence"/>
</dbReference>
<accession>A0A9X9PYX9</accession>
<reference evidence="2 3" key="1">
    <citation type="submission" date="2018-10" db="EMBL/GenBank/DDBJ databases">
        <authorList>
            <person name="Ekblom R."/>
            <person name="Jareborg N."/>
        </authorList>
    </citation>
    <scope>NUCLEOTIDE SEQUENCE [LARGE SCALE GENOMIC DNA]</scope>
    <source>
        <tissue evidence="2">Muscle</tissue>
    </source>
</reference>
<keyword evidence="3" id="KW-1185">Reference proteome</keyword>
<comment type="caution">
    <text evidence="2">The sequence shown here is derived from an EMBL/GenBank/DDBJ whole genome shotgun (WGS) entry which is preliminary data.</text>
</comment>
<feature type="region of interest" description="Disordered" evidence="1">
    <location>
        <begin position="74"/>
        <end position="103"/>
    </location>
</feature>
<feature type="compositionally biased region" description="Polar residues" evidence="1">
    <location>
        <begin position="7"/>
        <end position="21"/>
    </location>
</feature>
<proteinExistence type="predicted"/>
<feature type="non-terminal residue" evidence="2">
    <location>
        <position position="1"/>
    </location>
</feature>